<sequence>MKYLKYVFAEIEGIHQAEKILNAICTFIFLSGFFIFVMHIVKGKYSDALYCINKFLIIGLFIPFYKSRSLAFYFTSYYSYLFLFSIYSMINHREISWIGFIFQFIILLLSIVLIRAVLFWNRYYDNKIRLRSVILLNFVAIIFSIIAIALLITLYDLYKNSVIMNNLFNSDYLFFGVIVFSYLITFSGILPFCRDSGRKFTFNSNI</sequence>
<feature type="transmembrane region" description="Helical" evidence="1">
    <location>
        <begin position="20"/>
        <end position="41"/>
    </location>
</feature>
<feature type="transmembrane region" description="Helical" evidence="1">
    <location>
        <begin position="96"/>
        <end position="120"/>
    </location>
</feature>
<feature type="transmembrane region" description="Helical" evidence="1">
    <location>
        <begin position="70"/>
        <end position="90"/>
    </location>
</feature>
<evidence type="ECO:0000313" key="2">
    <source>
        <dbReference type="EMBL" id="TGM14902.1"/>
    </source>
</evidence>
<comment type="caution">
    <text evidence="2">The sequence shown here is derived from an EMBL/GenBank/DDBJ whole genome shotgun (WGS) entry which is preliminary data.</text>
</comment>
<keyword evidence="1" id="KW-0812">Transmembrane</keyword>
<name>A0ABY2N345_9LEPT</name>
<dbReference type="RefSeq" id="WP_135685117.1">
    <property type="nucleotide sequence ID" value="NZ_RQGT01000071.1"/>
</dbReference>
<evidence type="ECO:0000256" key="1">
    <source>
        <dbReference type="SAM" id="Phobius"/>
    </source>
</evidence>
<proteinExistence type="predicted"/>
<feature type="transmembrane region" description="Helical" evidence="1">
    <location>
        <begin position="132"/>
        <end position="152"/>
    </location>
</feature>
<keyword evidence="1" id="KW-1133">Transmembrane helix</keyword>
<protein>
    <submittedName>
        <fullName evidence="2">Uncharacterized protein</fullName>
    </submittedName>
</protein>
<organism evidence="2 3">
    <name type="scientific">Leptospira stimsonii</name>
    <dbReference type="NCBI Taxonomy" id="2202203"/>
    <lineage>
        <taxon>Bacteria</taxon>
        <taxon>Pseudomonadati</taxon>
        <taxon>Spirochaetota</taxon>
        <taxon>Spirochaetia</taxon>
        <taxon>Leptospirales</taxon>
        <taxon>Leptospiraceae</taxon>
        <taxon>Leptospira</taxon>
    </lineage>
</organism>
<keyword evidence="1" id="KW-0472">Membrane</keyword>
<gene>
    <name evidence="2" type="ORF">EHQ90_10500</name>
</gene>
<reference evidence="3" key="1">
    <citation type="journal article" date="2019" name="PLoS Negl. Trop. Dis.">
        <title>Revisiting the worldwide diversity of Leptospira species in the environment.</title>
        <authorList>
            <person name="Vincent A.T."/>
            <person name="Schiettekatte O."/>
            <person name="Bourhy P."/>
            <person name="Veyrier F.J."/>
            <person name="Picardeau M."/>
        </authorList>
    </citation>
    <scope>NUCLEOTIDE SEQUENCE [LARGE SCALE GENOMIC DNA]</scope>
    <source>
        <strain evidence="3">201702407</strain>
    </source>
</reference>
<keyword evidence="3" id="KW-1185">Reference proteome</keyword>
<accession>A0ABY2N345</accession>
<dbReference type="EMBL" id="RQGT01000071">
    <property type="protein sequence ID" value="TGM14902.1"/>
    <property type="molecule type" value="Genomic_DNA"/>
</dbReference>
<dbReference type="Proteomes" id="UP000297422">
    <property type="component" value="Unassembled WGS sequence"/>
</dbReference>
<feature type="transmembrane region" description="Helical" evidence="1">
    <location>
        <begin position="172"/>
        <end position="193"/>
    </location>
</feature>
<feature type="transmembrane region" description="Helical" evidence="1">
    <location>
        <begin position="47"/>
        <end position="65"/>
    </location>
</feature>
<evidence type="ECO:0000313" key="3">
    <source>
        <dbReference type="Proteomes" id="UP000297422"/>
    </source>
</evidence>